<gene>
    <name evidence="9" type="ORF">FC69_GL001776</name>
</gene>
<feature type="transmembrane region" description="Helical" evidence="8">
    <location>
        <begin position="177"/>
        <end position="195"/>
    </location>
</feature>
<dbReference type="AlphaFoldDB" id="A0A0R1RRY3"/>
<comment type="subcellular location">
    <subcellularLocation>
        <location evidence="1 8">Cell membrane</location>
        <topology evidence="1 8">Multi-pass membrane protein</topology>
    </subcellularLocation>
</comment>
<dbReference type="OrthoDB" id="2329556at2"/>
<dbReference type="EMBL" id="AZEX01000054">
    <property type="protein sequence ID" value="KRL59150.1"/>
    <property type="molecule type" value="Genomic_DNA"/>
</dbReference>
<dbReference type="Pfam" id="PF01925">
    <property type="entry name" value="TauE"/>
    <property type="match status" value="1"/>
</dbReference>
<evidence type="ECO:0000313" key="10">
    <source>
        <dbReference type="Proteomes" id="UP000051264"/>
    </source>
</evidence>
<organism evidence="9 10">
    <name type="scientific">Latilactobacillus fuchuensis DSM 14340 = JCM 11249</name>
    <dbReference type="NCBI Taxonomy" id="1423747"/>
    <lineage>
        <taxon>Bacteria</taxon>
        <taxon>Bacillati</taxon>
        <taxon>Bacillota</taxon>
        <taxon>Bacilli</taxon>
        <taxon>Lactobacillales</taxon>
        <taxon>Lactobacillaceae</taxon>
        <taxon>Latilactobacillus</taxon>
    </lineage>
</organism>
<name>A0A0R1RRY3_9LACO</name>
<sequence length="248" mass="26434">MATFQMSFILILIGIAAGIVSTVGGLASLVSYPALLALGLPPVTANVTNTAGLIFTGVGATIASRKELKHQRHELLTLLPLTLIGCVVGALLLFKIPATTFQKVVPFFILSAGLLILIPRHLQVKQPAQWQVVLAWFGVFFVGIYSGYFGAASGVLMLSLLSIISQARFTEYNATKNLIMGLANCIATLIYALQTTIQWSLVWPLGIGFLLGGLIGPSIVRLLPERWTKIGIGIAAIGLAISLFVQAY</sequence>
<evidence type="ECO:0000256" key="6">
    <source>
        <dbReference type="ARBA" id="ARBA00022989"/>
    </source>
</evidence>
<evidence type="ECO:0000256" key="8">
    <source>
        <dbReference type="RuleBase" id="RU363041"/>
    </source>
</evidence>
<keyword evidence="5 8" id="KW-0812">Transmembrane</keyword>
<accession>A0A0R1RRY3</accession>
<dbReference type="Proteomes" id="UP000051264">
    <property type="component" value="Unassembled WGS sequence"/>
</dbReference>
<dbReference type="InterPro" id="IPR052017">
    <property type="entry name" value="TSUP"/>
</dbReference>
<keyword evidence="3" id="KW-0813">Transport</keyword>
<evidence type="ECO:0000313" key="9">
    <source>
        <dbReference type="EMBL" id="KRL59150.1"/>
    </source>
</evidence>
<feature type="transmembrane region" description="Helical" evidence="8">
    <location>
        <begin position="75"/>
        <end position="94"/>
    </location>
</feature>
<feature type="transmembrane region" description="Helical" evidence="8">
    <location>
        <begin position="7"/>
        <end position="31"/>
    </location>
</feature>
<dbReference type="eggNOG" id="COG0730">
    <property type="taxonomic scope" value="Bacteria"/>
</dbReference>
<keyword evidence="6 8" id="KW-1133">Transmembrane helix</keyword>
<keyword evidence="4 8" id="KW-1003">Cell membrane</keyword>
<dbReference type="RefSeq" id="WP_056950561.1">
    <property type="nucleotide sequence ID" value="NZ_AZEX01000054.1"/>
</dbReference>
<dbReference type="InterPro" id="IPR002781">
    <property type="entry name" value="TM_pro_TauE-like"/>
</dbReference>
<evidence type="ECO:0000256" key="3">
    <source>
        <dbReference type="ARBA" id="ARBA00022448"/>
    </source>
</evidence>
<evidence type="ECO:0000256" key="4">
    <source>
        <dbReference type="ARBA" id="ARBA00022475"/>
    </source>
</evidence>
<comment type="caution">
    <text evidence="9">The sequence shown here is derived from an EMBL/GenBank/DDBJ whole genome shotgun (WGS) entry which is preliminary data.</text>
</comment>
<evidence type="ECO:0000256" key="5">
    <source>
        <dbReference type="ARBA" id="ARBA00022692"/>
    </source>
</evidence>
<feature type="transmembrane region" description="Helical" evidence="8">
    <location>
        <begin position="130"/>
        <end position="148"/>
    </location>
</feature>
<evidence type="ECO:0000256" key="1">
    <source>
        <dbReference type="ARBA" id="ARBA00004651"/>
    </source>
</evidence>
<reference evidence="9 10" key="1">
    <citation type="journal article" date="2015" name="Genome Announc.">
        <title>Expanding the biotechnology potential of lactobacilli through comparative genomics of 213 strains and associated genera.</title>
        <authorList>
            <person name="Sun Z."/>
            <person name="Harris H.M."/>
            <person name="McCann A."/>
            <person name="Guo C."/>
            <person name="Argimon S."/>
            <person name="Zhang W."/>
            <person name="Yang X."/>
            <person name="Jeffery I.B."/>
            <person name="Cooney J.C."/>
            <person name="Kagawa T.F."/>
            <person name="Liu W."/>
            <person name="Song Y."/>
            <person name="Salvetti E."/>
            <person name="Wrobel A."/>
            <person name="Rasinkangas P."/>
            <person name="Parkhill J."/>
            <person name="Rea M.C."/>
            <person name="O'Sullivan O."/>
            <person name="Ritari J."/>
            <person name="Douillard F.P."/>
            <person name="Paul Ross R."/>
            <person name="Yang R."/>
            <person name="Briner A.E."/>
            <person name="Felis G.E."/>
            <person name="de Vos W.M."/>
            <person name="Barrangou R."/>
            <person name="Klaenhammer T.R."/>
            <person name="Caufield P.W."/>
            <person name="Cui Y."/>
            <person name="Zhang H."/>
            <person name="O'Toole P.W."/>
        </authorList>
    </citation>
    <scope>NUCLEOTIDE SEQUENCE [LARGE SCALE GENOMIC DNA]</scope>
    <source>
        <strain evidence="9 10">DSM 14340</strain>
    </source>
</reference>
<keyword evidence="7 8" id="KW-0472">Membrane</keyword>
<dbReference type="PANTHER" id="PTHR30269">
    <property type="entry name" value="TRANSMEMBRANE PROTEIN YFCA"/>
    <property type="match status" value="1"/>
</dbReference>
<dbReference type="PANTHER" id="PTHR30269:SF0">
    <property type="entry name" value="MEMBRANE TRANSPORTER PROTEIN YFCA-RELATED"/>
    <property type="match status" value="1"/>
</dbReference>
<proteinExistence type="inferred from homology"/>
<dbReference type="STRING" id="1423747.FC69_GL001776"/>
<dbReference type="GO" id="GO:0005886">
    <property type="term" value="C:plasma membrane"/>
    <property type="evidence" value="ECO:0007669"/>
    <property type="project" value="UniProtKB-SubCell"/>
</dbReference>
<feature type="transmembrane region" description="Helical" evidence="8">
    <location>
        <begin position="201"/>
        <end position="223"/>
    </location>
</feature>
<dbReference type="PATRIC" id="fig|1423747.3.peg.1805"/>
<evidence type="ECO:0000256" key="7">
    <source>
        <dbReference type="ARBA" id="ARBA00023136"/>
    </source>
</evidence>
<feature type="transmembrane region" description="Helical" evidence="8">
    <location>
        <begin position="100"/>
        <end position="118"/>
    </location>
</feature>
<comment type="similarity">
    <text evidence="2 8">Belongs to the 4-toluene sulfonate uptake permease (TSUP) (TC 2.A.102) family.</text>
</comment>
<protein>
    <recommendedName>
        <fullName evidence="8">Probable membrane transporter protein</fullName>
    </recommendedName>
</protein>
<evidence type="ECO:0000256" key="2">
    <source>
        <dbReference type="ARBA" id="ARBA00009142"/>
    </source>
</evidence>
<feature type="transmembrane region" description="Helical" evidence="8">
    <location>
        <begin position="230"/>
        <end position="247"/>
    </location>
</feature>